<feature type="compositionally biased region" description="Pro residues" evidence="1">
    <location>
        <begin position="1"/>
        <end position="13"/>
    </location>
</feature>
<feature type="transmembrane region" description="Helical" evidence="2">
    <location>
        <begin position="59"/>
        <end position="81"/>
    </location>
</feature>
<keyword evidence="2" id="KW-0472">Membrane</keyword>
<keyword evidence="2" id="KW-1133">Transmembrane helix</keyword>
<reference evidence="3 4" key="1">
    <citation type="submission" date="2016-10" db="EMBL/GenBank/DDBJ databases">
        <authorList>
            <person name="de Groot N.N."/>
        </authorList>
    </citation>
    <scope>NUCLEOTIDE SEQUENCE [LARGE SCALE GENOMIC DNA]</scope>
    <source>
        <strain evidence="3 4">KPR-7B</strain>
    </source>
</reference>
<gene>
    <name evidence="3" type="ORF">SAMN04487766_10254</name>
</gene>
<proteinExistence type="predicted"/>
<evidence type="ECO:0000256" key="1">
    <source>
        <dbReference type="SAM" id="MobiDB-lite"/>
    </source>
</evidence>
<feature type="compositionally biased region" description="Polar residues" evidence="1">
    <location>
        <begin position="42"/>
        <end position="51"/>
    </location>
</feature>
<keyword evidence="2" id="KW-0812">Transmembrane</keyword>
<name>A0A1G9SQD5_9ACTO</name>
<dbReference type="AlphaFoldDB" id="A0A1G9SQD5"/>
<sequence length="250" mass="26024">MSQPRPPYSPEPQPSSAQSQYGQAPYGQPQPGMPAQMPGVPMSTQPLQPSAPQRKHGRVLAIVIAVAAIAVVGIVIGVSALNRPTPASQAAAGQCIQDPAGSSSVYVTDCDAKDAAYKVTASGGTDCTTVSGTTTTYEDLCMIGLDEDPSISLAGVQEGDCLSIDTSTEEATTTECTAGTYPVLKVLTDVDDTDLGLLAGNEDACQAAGVDNDAYTSWYKWNFDYFRSDSGIDLTANTNDLVFCLGDPQP</sequence>
<dbReference type="Proteomes" id="UP000199671">
    <property type="component" value="Unassembled WGS sequence"/>
</dbReference>
<feature type="region of interest" description="Disordered" evidence="1">
    <location>
        <begin position="1"/>
        <end position="52"/>
    </location>
</feature>
<evidence type="ECO:0000256" key="2">
    <source>
        <dbReference type="SAM" id="Phobius"/>
    </source>
</evidence>
<feature type="compositionally biased region" description="Low complexity" evidence="1">
    <location>
        <begin position="14"/>
        <end position="39"/>
    </location>
</feature>
<dbReference type="EMBL" id="FNHU01000002">
    <property type="protein sequence ID" value="SDM37678.1"/>
    <property type="molecule type" value="Genomic_DNA"/>
</dbReference>
<organism evidence="3 4">
    <name type="scientific">Actinomyces ruminicola</name>
    <dbReference type="NCBI Taxonomy" id="332524"/>
    <lineage>
        <taxon>Bacteria</taxon>
        <taxon>Bacillati</taxon>
        <taxon>Actinomycetota</taxon>
        <taxon>Actinomycetes</taxon>
        <taxon>Actinomycetales</taxon>
        <taxon>Actinomycetaceae</taxon>
        <taxon>Actinomyces</taxon>
    </lineage>
</organism>
<evidence type="ECO:0000313" key="4">
    <source>
        <dbReference type="Proteomes" id="UP000199671"/>
    </source>
</evidence>
<accession>A0A1G9SQD5</accession>
<evidence type="ECO:0000313" key="3">
    <source>
        <dbReference type="EMBL" id="SDM37678.1"/>
    </source>
</evidence>
<protein>
    <submittedName>
        <fullName evidence="3">Uncharacterized protein</fullName>
    </submittedName>
</protein>